<keyword evidence="1" id="KW-0732">Signal</keyword>
<dbReference type="Pfam" id="PF14623">
    <property type="entry name" value="Vint"/>
    <property type="match status" value="1"/>
</dbReference>
<dbReference type="EMBL" id="CAJNDS010002424">
    <property type="protein sequence ID" value="CAE7468798.1"/>
    <property type="molecule type" value="Genomic_DNA"/>
</dbReference>
<evidence type="ECO:0000256" key="1">
    <source>
        <dbReference type="SAM" id="SignalP"/>
    </source>
</evidence>
<organism evidence="3 4">
    <name type="scientific">Symbiodinium natans</name>
    <dbReference type="NCBI Taxonomy" id="878477"/>
    <lineage>
        <taxon>Eukaryota</taxon>
        <taxon>Sar</taxon>
        <taxon>Alveolata</taxon>
        <taxon>Dinophyceae</taxon>
        <taxon>Suessiales</taxon>
        <taxon>Symbiodiniaceae</taxon>
        <taxon>Symbiodinium</taxon>
    </lineage>
</organism>
<dbReference type="OrthoDB" id="435188at2759"/>
<feature type="chain" id="PRO_5032820048" description="Vint domain-containing protein" evidence="1">
    <location>
        <begin position="23"/>
        <end position="851"/>
    </location>
</feature>
<evidence type="ECO:0000313" key="4">
    <source>
        <dbReference type="Proteomes" id="UP000604046"/>
    </source>
</evidence>
<reference evidence="3" key="1">
    <citation type="submission" date="2021-02" db="EMBL/GenBank/DDBJ databases">
        <authorList>
            <person name="Dougan E. K."/>
            <person name="Rhodes N."/>
            <person name="Thang M."/>
            <person name="Chan C."/>
        </authorList>
    </citation>
    <scope>NUCLEOTIDE SEQUENCE</scope>
</reference>
<keyword evidence="4" id="KW-1185">Reference proteome</keyword>
<protein>
    <recommendedName>
        <fullName evidence="2">Vint domain-containing protein</fullName>
    </recommendedName>
</protein>
<proteinExistence type="predicted"/>
<accession>A0A812SBV4</accession>
<gene>
    <name evidence="3" type="ORF">SNAT2548_LOCUS26253</name>
</gene>
<dbReference type="AlphaFoldDB" id="A0A812SBV4"/>
<feature type="domain" description="Vint" evidence="2">
    <location>
        <begin position="676"/>
        <end position="779"/>
    </location>
</feature>
<evidence type="ECO:0000313" key="3">
    <source>
        <dbReference type="EMBL" id="CAE7468798.1"/>
    </source>
</evidence>
<dbReference type="Proteomes" id="UP000604046">
    <property type="component" value="Unassembled WGS sequence"/>
</dbReference>
<evidence type="ECO:0000259" key="2">
    <source>
        <dbReference type="Pfam" id="PF14623"/>
    </source>
</evidence>
<feature type="signal peptide" evidence="1">
    <location>
        <begin position="1"/>
        <end position="22"/>
    </location>
</feature>
<comment type="caution">
    <text evidence="3">The sequence shown here is derived from an EMBL/GenBank/DDBJ whole genome shotgun (WGS) entry which is preliminary data.</text>
</comment>
<name>A0A812SBV4_9DINO</name>
<dbReference type="InterPro" id="IPR039510">
    <property type="entry name" value="Vint_dom"/>
</dbReference>
<sequence length="851" mass="93456">MWAPGNAGFCAVLKWYTTLCSTHFCFVYAQSTSDSGTVTTSYGQDPPKGYKTFDDRLAYFRTETAKVVNNFHDTGLTRYVDSTGSPALMEGAASQHLRPSLVFACGRPELIEATACAVAKELPANCLQRLRFADPGVASATSEQAALSLQQQLRARGYLGQLVLVEGFPRTRGDLQAWRQLEHQPLLTLDFDSGLNLSGSFARSFADASSTTVEEVTKLLRSCQPLHAAVPQAASLLLKHWLGAARYTKWWDPETFQSAKSTYLAYMKSQVSAHSSDPRYYVRPSSSPPLKAWLCWLAHLLYAEPYQNFCTNVVKRSIGPLAPPSSAGYTKAARAPFSEQQVQAQRAHVNRVDVPSDALAGVPLAFVDGLAALEAAGLAPLSDPRALIFGMEQDNANPAARIMDLLGLYYRRFLIVMGEAGPSSQAGPSAEIDWIWHAHTTHPMVYGDDCRRLFGHVIPHIPCKPSGSSKPSAAPDEGQVAMSAMTKALQEDLMAFAAESSEQLAGANTWTFRRDPAEEDDIITLGCFLPGGDRSWLSERLRSVGGGLGQALWQSLQEPEAWSCPNPSGSSLLRDPDLVEVVVRLLSGETLLEKVMAKDTKISEIEVLLREKGEKEDLKFFVDGEELARTRLLSETQVMEGSVISLVRVKKPPPKPRPKPVAVARAWSPDSVRCTCFTDSCIFHVLKSGRQVQKSMRELKEGDVVHTGSPVAEEQFRRVTRIWQCPAPGQSATVEVAPGCRLTTGHPVKMRGAWRRPESCGEVEMTQERNVYTLELEGHVDTVLVGRSQQEAVVVAALGVYCGESFGWNLFTRKTRPCERPHCAKCAVAVVPSLDFRAVTEEMMAVRYPPY</sequence>